<evidence type="ECO:0000313" key="6">
    <source>
        <dbReference type="EMBL" id="SJK86574.1"/>
    </source>
</evidence>
<keyword evidence="4" id="KW-0238">DNA-binding</keyword>
<evidence type="ECO:0000259" key="5">
    <source>
        <dbReference type="SMART" id="SM00534"/>
    </source>
</evidence>
<keyword evidence="7" id="KW-1185">Reference proteome</keyword>
<dbReference type="KEGG" id="bmic:BMR1_03g03480"/>
<dbReference type="GO" id="GO:0005524">
    <property type="term" value="F:ATP binding"/>
    <property type="evidence" value="ECO:0007669"/>
    <property type="project" value="UniProtKB-KW"/>
</dbReference>
<dbReference type="InterPro" id="IPR000432">
    <property type="entry name" value="DNA_mismatch_repair_MutS_C"/>
</dbReference>
<dbReference type="InterPro" id="IPR007695">
    <property type="entry name" value="DNA_mismatch_repair_MutS-lik_N"/>
</dbReference>
<keyword evidence="1" id="KW-0547">Nucleotide-binding</keyword>
<name>A0A1R4ACA6_BABMR</name>
<evidence type="ECO:0000256" key="3">
    <source>
        <dbReference type="ARBA" id="ARBA00022840"/>
    </source>
</evidence>
<evidence type="ECO:0000256" key="4">
    <source>
        <dbReference type="ARBA" id="ARBA00023125"/>
    </source>
</evidence>
<dbReference type="RefSeq" id="XP_021338715.1">
    <property type="nucleotide sequence ID" value="XM_021482166.1"/>
</dbReference>
<dbReference type="Gene3D" id="3.40.50.300">
    <property type="entry name" value="P-loop containing nucleotide triphosphate hydrolases"/>
    <property type="match status" value="1"/>
</dbReference>
<dbReference type="InterPro" id="IPR027417">
    <property type="entry name" value="P-loop_NTPase"/>
</dbReference>
<dbReference type="AlphaFoldDB" id="A0A1R4ACA6"/>
<dbReference type="SUPFAM" id="SSF52540">
    <property type="entry name" value="P-loop containing nucleoside triphosphate hydrolases"/>
    <property type="match status" value="1"/>
</dbReference>
<proteinExistence type="predicted"/>
<dbReference type="Gene3D" id="3.40.1170.10">
    <property type="entry name" value="DNA repair protein MutS, domain I"/>
    <property type="match status" value="1"/>
</dbReference>
<keyword evidence="3" id="KW-0067">ATP-binding</keyword>
<dbReference type="EMBL" id="LN871598">
    <property type="protein sequence ID" value="SJK86574.1"/>
    <property type="molecule type" value="Genomic_DNA"/>
</dbReference>
<dbReference type="Pfam" id="PF01624">
    <property type="entry name" value="MutS_I"/>
    <property type="match status" value="1"/>
</dbReference>
<dbReference type="OrthoDB" id="10252754at2759"/>
<keyword evidence="2" id="KW-0227">DNA damage</keyword>
<reference evidence="6 7" key="1">
    <citation type="journal article" date="2012" name="Nucleic Acids Res.">
        <title>Sequencing of the smallest Apicomplexan genome from the human pathogen Babesia microti.</title>
        <authorList>
            <person name="Cornillot E."/>
            <person name="Hadj-Kaddour K."/>
            <person name="Dassouli A."/>
            <person name="Noel B."/>
            <person name="Ranwez V."/>
            <person name="Vacherie B."/>
            <person name="Augagneur Y."/>
            <person name="Bres V."/>
            <person name="Duclos A."/>
            <person name="Randazzo S."/>
            <person name="Carcy B."/>
            <person name="Debierre-Grockiego F."/>
            <person name="Delbecq S."/>
            <person name="Moubri-Menage K."/>
            <person name="Shams-Eldin H."/>
            <person name="Usmani-Brown S."/>
            <person name="Bringaud F."/>
            <person name="Wincker P."/>
            <person name="Vivares C.P."/>
            <person name="Schwarz R.T."/>
            <person name="Schetters T.P."/>
            <person name="Krause P.J."/>
            <person name="Gorenflot A."/>
            <person name="Berry V."/>
            <person name="Barbe V."/>
            <person name="Ben Mamoun C."/>
        </authorList>
    </citation>
    <scope>NUCLEOTIDE SEQUENCE [LARGE SCALE GENOMIC DNA]</scope>
    <source>
        <strain evidence="6 7">RI</strain>
    </source>
</reference>
<protein>
    <submittedName>
        <fullName evidence="6">DNA mismatch repair protein MSH1 mitochondrial</fullName>
    </submittedName>
</protein>
<gene>
    <name evidence="6" type="ORF">BMR1_03g03480</name>
</gene>
<reference evidence="6 7" key="2">
    <citation type="journal article" date="2013" name="PLoS ONE">
        <title>Whole genome mapping and re-organization of the nuclear and mitochondrial genomes of Babesia microti isolates.</title>
        <authorList>
            <person name="Cornillot E."/>
            <person name="Dassouli A."/>
            <person name="Garg A."/>
            <person name="Pachikara N."/>
            <person name="Randazzo S."/>
            <person name="Depoix D."/>
            <person name="Carcy B."/>
            <person name="Delbecq S."/>
            <person name="Frutos R."/>
            <person name="Silva J.C."/>
            <person name="Sutton R."/>
            <person name="Krause P.J."/>
            <person name="Mamoun C.B."/>
        </authorList>
    </citation>
    <scope>NUCLEOTIDE SEQUENCE [LARGE SCALE GENOMIC DNA]</scope>
    <source>
        <strain evidence="6 7">RI</strain>
    </source>
</reference>
<dbReference type="SUPFAM" id="SSF55271">
    <property type="entry name" value="DNA repair protein MutS, domain I"/>
    <property type="match status" value="1"/>
</dbReference>
<sequence length="1064" mass="117768">MLRVPLSLVSRRSSTRLAGSERLRAAARSIESVGHTCCLRFLTSAATSNVFKVPEVYSEAAKSVLPQLQPINPLLYDAKGSPTLEFFLQAKEKYPNCLILCRIGTFYEAFGVDALLLIEHAGNRPKAGLPRSRLQAALNRMTALGYSIAIFEEASYLGDPGKNTRKRTFSQIVSPENPVYLPHLEALSKNDIVLENMPPIVAVSQSASDGFSVSQIFLGQRRVLHYSNLTLETAASMVDTSMTKLVLIQGSNLNVGKLISRCNVANTQVLHGHDSKSFHDAALSAVMTRLCITKPFQKFAKKLIAGQMFPLSYSTATQLGLVKHSGSQNMELYHKLHEMVLPKGTPQYCCNFIKLLMLNPPPVDICNSIRVVTKLLSARKDCVQFVRPLVMEKCHLLLESGKANRTLYRDIRSNLKAFLHYIKTFDPDLLSNALKITAYETFTETRSSVLAASAKKCLDAIESTVECDESPVLIPRTIPILDSYFEGQETFRGIVKRKRIEEIYRLVDTHAYRLILKIISEMTNRVLDHKIEDRAGISKEFEDREKDWIRFLIENLRTSGEMIYTKKHAPGVDTSRFIQLKNVYSRAIKGAKTTKLVEAANMDYLVAAREAREKVTDIMIDLSNSMIPFLPLLHTVSYFNLLIQTLTLHASHALACNWSLIKPSVRREGGIRRVFYLENFNPFYTNSNGLDITIQGVVLLSGSNMAGKSTICRSVLAIAILSNLGLYCPCGTKSIIPRFDSISATSSIAYDVPTSGKSLHVQQLEDIGGIVAGATENALVVADEPCKGSTPKSSAALTASVAEHLSNLGAFAIISTHLLDEISSLPLETDGTIEYYAARAVNMGSDVCPRWYYQLLPGRGEGSGSIRAAELAGLDNSIIQRARKFEVCLMGGETTKNGGETAKDRRETAKDRCYHLKTVTHVIKSILGDSMDMCVVENDEIPPPSFSRRPVLYALVLPVFSGQTLLNHALYIGESGNVGTRLRQHYKKGIQTLETMNEDAVRALGISCDEIRVDWSGYTGVLAKFVSRHMAKRAETETIKTIQATFPDIILLSVQDRLEVSTVE</sequence>
<dbReference type="Pfam" id="PF00488">
    <property type="entry name" value="MutS_V"/>
    <property type="match status" value="1"/>
</dbReference>
<dbReference type="GO" id="GO:0006298">
    <property type="term" value="P:mismatch repair"/>
    <property type="evidence" value="ECO:0007669"/>
    <property type="project" value="InterPro"/>
</dbReference>
<dbReference type="GeneID" id="24425342"/>
<feature type="domain" description="DNA mismatch repair proteins mutS family" evidence="5">
    <location>
        <begin position="695"/>
        <end position="887"/>
    </location>
</feature>
<accession>A0A1R4ACA6</accession>
<dbReference type="PANTHER" id="PTHR48448:SF1">
    <property type="entry name" value="MUTL PROTEIN ISOFORM 1"/>
    <property type="match status" value="1"/>
</dbReference>
<dbReference type="Proteomes" id="UP000002899">
    <property type="component" value="Chromosome III"/>
</dbReference>
<evidence type="ECO:0000313" key="7">
    <source>
        <dbReference type="Proteomes" id="UP000002899"/>
    </source>
</evidence>
<dbReference type="GO" id="GO:0030983">
    <property type="term" value="F:mismatched DNA binding"/>
    <property type="evidence" value="ECO:0007669"/>
    <property type="project" value="InterPro"/>
</dbReference>
<evidence type="ECO:0000256" key="1">
    <source>
        <dbReference type="ARBA" id="ARBA00022741"/>
    </source>
</evidence>
<dbReference type="VEuPathDB" id="PiroplasmaDB:BMR1_03g03480"/>
<dbReference type="PANTHER" id="PTHR48448">
    <property type="entry name" value="MUTL PROTEIN ISOFORM 1"/>
    <property type="match status" value="1"/>
</dbReference>
<evidence type="ECO:0000256" key="2">
    <source>
        <dbReference type="ARBA" id="ARBA00022763"/>
    </source>
</evidence>
<dbReference type="SMART" id="SM00534">
    <property type="entry name" value="MUTSac"/>
    <property type="match status" value="1"/>
</dbReference>
<reference evidence="6 7" key="3">
    <citation type="journal article" date="2016" name="Sci. Rep.">
        <title>Genome-wide diversity and gene expression profiling of Babesia microti isolates identify polymorphic genes that mediate host-pathogen interactions.</title>
        <authorList>
            <person name="Silva J.C."/>
            <person name="Cornillot E."/>
            <person name="McCracken C."/>
            <person name="Usmani-Brown S."/>
            <person name="Dwivedi A."/>
            <person name="Ifeonu O.O."/>
            <person name="Crabtree J."/>
            <person name="Gotia H.T."/>
            <person name="Virji A.Z."/>
            <person name="Reynes C."/>
            <person name="Colinge J."/>
            <person name="Kumar V."/>
            <person name="Lawres L."/>
            <person name="Pazzi J.E."/>
            <person name="Pablo J.V."/>
            <person name="Hung C."/>
            <person name="Brancato J."/>
            <person name="Kumari P."/>
            <person name="Orvis J."/>
            <person name="Tretina K."/>
            <person name="Chibucos M."/>
            <person name="Ott S."/>
            <person name="Sadzewicz L."/>
            <person name="Sengamalay N."/>
            <person name="Shetty A.C."/>
            <person name="Su Q."/>
            <person name="Tallon L."/>
            <person name="Fraser C.M."/>
            <person name="Frutos R."/>
            <person name="Molina D.M."/>
            <person name="Krause P.J."/>
            <person name="Ben Mamoun C."/>
        </authorList>
    </citation>
    <scope>NUCLEOTIDE SEQUENCE [LARGE SCALE GENOMIC DNA]</scope>
    <source>
        <strain evidence="6 7">RI</strain>
    </source>
</reference>
<dbReference type="InterPro" id="IPR016151">
    <property type="entry name" value="DNA_mismatch_repair_MutS_N"/>
</dbReference>
<organism evidence="6 7">
    <name type="scientific">Babesia microti (strain RI)</name>
    <dbReference type="NCBI Taxonomy" id="1133968"/>
    <lineage>
        <taxon>Eukaryota</taxon>
        <taxon>Sar</taxon>
        <taxon>Alveolata</taxon>
        <taxon>Apicomplexa</taxon>
        <taxon>Aconoidasida</taxon>
        <taxon>Piroplasmida</taxon>
        <taxon>Babesiidae</taxon>
        <taxon>Babesia</taxon>
    </lineage>
</organism>
<dbReference type="InterPro" id="IPR053276">
    <property type="entry name" value="MtDNA_mismatch_repair_MutS"/>
</dbReference>